<evidence type="ECO:0000313" key="2">
    <source>
        <dbReference type="Proteomes" id="UP000198619"/>
    </source>
</evidence>
<dbReference type="OrthoDB" id="1924973at2"/>
<organism evidence="1 2">
    <name type="scientific">Clostridium frigidicarnis</name>
    <dbReference type="NCBI Taxonomy" id="84698"/>
    <lineage>
        <taxon>Bacteria</taxon>
        <taxon>Bacillati</taxon>
        <taxon>Bacillota</taxon>
        <taxon>Clostridia</taxon>
        <taxon>Eubacteriales</taxon>
        <taxon>Clostridiaceae</taxon>
        <taxon>Clostridium</taxon>
    </lineage>
</organism>
<sequence>MDIASMSMGLSQARVMQGVQLSLMKLQMNNGKEVAQNMIHDMGKLTNVAKDPSKGNSIDSFA</sequence>
<dbReference type="STRING" id="84698.SAMN04488528_102624"/>
<evidence type="ECO:0000313" key="1">
    <source>
        <dbReference type="EMBL" id="SFB29763.1"/>
    </source>
</evidence>
<dbReference type="Pfam" id="PF14070">
    <property type="entry name" value="YjfB_motility"/>
    <property type="match status" value="1"/>
</dbReference>
<dbReference type="RefSeq" id="WP_090042332.1">
    <property type="nucleotide sequence ID" value="NZ_FOKI01000026.1"/>
</dbReference>
<dbReference type="AlphaFoldDB" id="A0A1I1A043"/>
<name>A0A1I1A043_9CLOT</name>
<reference evidence="1 2" key="1">
    <citation type="submission" date="2016-10" db="EMBL/GenBank/DDBJ databases">
        <authorList>
            <person name="de Groot N.N."/>
        </authorList>
    </citation>
    <scope>NUCLEOTIDE SEQUENCE [LARGE SCALE GENOMIC DNA]</scope>
    <source>
        <strain evidence="1 2">DSM 12271</strain>
    </source>
</reference>
<protein>
    <submittedName>
        <fullName evidence="1">Putative motility protein</fullName>
    </submittedName>
</protein>
<gene>
    <name evidence="1" type="ORF">SAMN04488528_102624</name>
</gene>
<keyword evidence="2" id="KW-1185">Reference proteome</keyword>
<accession>A0A1I1A043</accession>
<dbReference type="EMBL" id="FOKI01000026">
    <property type="protein sequence ID" value="SFB29763.1"/>
    <property type="molecule type" value="Genomic_DNA"/>
</dbReference>
<proteinExistence type="predicted"/>
<dbReference type="InterPro" id="IPR025906">
    <property type="entry name" value="YjfB_motility"/>
</dbReference>
<dbReference type="Proteomes" id="UP000198619">
    <property type="component" value="Unassembled WGS sequence"/>
</dbReference>